<dbReference type="CDD" id="cd06257">
    <property type="entry name" value="DnaJ"/>
    <property type="match status" value="1"/>
</dbReference>
<dbReference type="Pfam" id="PF21884">
    <property type="entry name" value="ZUO1-like_ZHD"/>
    <property type="match status" value="1"/>
</dbReference>
<evidence type="ECO:0000313" key="9">
    <source>
        <dbReference type="EMBL" id="KAK9842938.1"/>
    </source>
</evidence>
<feature type="region of interest" description="Disordered" evidence="4">
    <location>
        <begin position="303"/>
        <end position="365"/>
    </location>
</feature>
<dbReference type="CDD" id="cd00167">
    <property type="entry name" value="SANT"/>
    <property type="match status" value="2"/>
</dbReference>
<evidence type="ECO:0000259" key="7">
    <source>
        <dbReference type="PROSITE" id="PS51293"/>
    </source>
</evidence>
<dbReference type="PROSITE" id="PS51294">
    <property type="entry name" value="HTH_MYB"/>
    <property type="match status" value="1"/>
</dbReference>
<dbReference type="PANTHER" id="PTHR43999:SF1">
    <property type="entry name" value="DNAJ HOMOLOG SUBFAMILY C MEMBER 2"/>
    <property type="match status" value="1"/>
</dbReference>
<proteinExistence type="predicted"/>
<dbReference type="PROSITE" id="PS00636">
    <property type="entry name" value="DNAJ_1"/>
    <property type="match status" value="1"/>
</dbReference>
<feature type="region of interest" description="Disordered" evidence="4">
    <location>
        <begin position="398"/>
        <end position="461"/>
    </location>
</feature>
<dbReference type="InterPro" id="IPR036869">
    <property type="entry name" value="J_dom_sf"/>
</dbReference>
<dbReference type="PROSITE" id="PS50090">
    <property type="entry name" value="MYB_LIKE"/>
    <property type="match status" value="1"/>
</dbReference>
<dbReference type="GO" id="GO:0030544">
    <property type="term" value="F:Hsp70 protein binding"/>
    <property type="evidence" value="ECO:0007669"/>
    <property type="project" value="InterPro"/>
</dbReference>
<gene>
    <name evidence="9" type="ORF">WJX74_004641</name>
</gene>
<dbReference type="GO" id="GO:0006450">
    <property type="term" value="P:regulation of translational fidelity"/>
    <property type="evidence" value="ECO:0007669"/>
    <property type="project" value="InterPro"/>
</dbReference>
<feature type="compositionally biased region" description="Basic and acidic residues" evidence="4">
    <location>
        <begin position="65"/>
        <end position="77"/>
    </location>
</feature>
<feature type="region of interest" description="Disordered" evidence="4">
    <location>
        <begin position="56"/>
        <end position="99"/>
    </location>
</feature>
<dbReference type="GO" id="GO:0051083">
    <property type="term" value="P:'de novo' cotranslational protein folding"/>
    <property type="evidence" value="ECO:0007669"/>
    <property type="project" value="InterPro"/>
</dbReference>
<evidence type="ECO:0000256" key="3">
    <source>
        <dbReference type="ARBA" id="ARBA00022853"/>
    </source>
</evidence>
<dbReference type="EMBL" id="JALJOS010000002">
    <property type="protein sequence ID" value="KAK9842938.1"/>
    <property type="molecule type" value="Genomic_DNA"/>
</dbReference>
<comment type="subcellular location">
    <subcellularLocation>
        <location evidence="1">Cytoplasm</location>
        <location evidence="1">Cytosol</location>
    </subcellularLocation>
</comment>
<dbReference type="PANTHER" id="PTHR43999">
    <property type="entry name" value="DNAJ HOMOLOG SUBFAMILY C MEMBER 2"/>
    <property type="match status" value="1"/>
</dbReference>
<dbReference type="PROSITE" id="PS51293">
    <property type="entry name" value="SANT"/>
    <property type="match status" value="1"/>
</dbReference>
<keyword evidence="3" id="KW-0156">Chromatin regulator</keyword>
<dbReference type="InterPro" id="IPR018253">
    <property type="entry name" value="DnaJ_domain_CS"/>
</dbReference>
<feature type="domain" description="J" evidence="5">
    <location>
        <begin position="105"/>
        <end position="180"/>
    </location>
</feature>
<dbReference type="FunFam" id="1.10.10.60:FF:000416">
    <property type="entry name" value="Myb family transcription factor"/>
    <property type="match status" value="1"/>
</dbReference>
<dbReference type="InterPro" id="IPR044634">
    <property type="entry name" value="Zuotin/DnaJC2"/>
</dbReference>
<dbReference type="InterPro" id="IPR017930">
    <property type="entry name" value="Myb_dom"/>
</dbReference>
<protein>
    <recommendedName>
        <fullName evidence="2">DnaJ homolog subfamily C member 2</fullName>
    </recommendedName>
</protein>
<dbReference type="SMART" id="SM00271">
    <property type="entry name" value="DnaJ"/>
    <property type="match status" value="1"/>
</dbReference>
<dbReference type="Gene3D" id="1.10.10.60">
    <property type="entry name" value="Homeodomain-like"/>
    <property type="match status" value="2"/>
</dbReference>
<evidence type="ECO:0000259" key="8">
    <source>
        <dbReference type="PROSITE" id="PS51294"/>
    </source>
</evidence>
<evidence type="ECO:0000256" key="4">
    <source>
        <dbReference type="SAM" id="MobiDB-lite"/>
    </source>
</evidence>
<evidence type="ECO:0000259" key="5">
    <source>
        <dbReference type="PROSITE" id="PS50076"/>
    </source>
</evidence>
<dbReference type="InterPro" id="IPR001623">
    <property type="entry name" value="DnaJ_domain"/>
</dbReference>
<feature type="domain" description="Myb-like" evidence="6">
    <location>
        <begin position="596"/>
        <end position="643"/>
    </location>
</feature>
<dbReference type="Pfam" id="PF00226">
    <property type="entry name" value="DnaJ"/>
    <property type="match status" value="1"/>
</dbReference>
<dbReference type="AlphaFoldDB" id="A0AAW1SBB2"/>
<feature type="compositionally biased region" description="Basic and acidic residues" evidence="4">
    <location>
        <begin position="410"/>
        <end position="434"/>
    </location>
</feature>
<dbReference type="PROSITE" id="PS50076">
    <property type="entry name" value="DNAJ_2"/>
    <property type="match status" value="1"/>
</dbReference>
<organism evidence="9 10">
    <name type="scientific">Apatococcus lobatus</name>
    <dbReference type="NCBI Taxonomy" id="904363"/>
    <lineage>
        <taxon>Eukaryota</taxon>
        <taxon>Viridiplantae</taxon>
        <taxon>Chlorophyta</taxon>
        <taxon>core chlorophytes</taxon>
        <taxon>Trebouxiophyceae</taxon>
        <taxon>Chlorellales</taxon>
        <taxon>Chlorellaceae</taxon>
        <taxon>Apatococcus</taxon>
    </lineage>
</organism>
<dbReference type="InterPro" id="IPR017884">
    <property type="entry name" value="SANT_dom"/>
</dbReference>
<dbReference type="InterPro" id="IPR009057">
    <property type="entry name" value="Homeodomain-like_sf"/>
</dbReference>
<dbReference type="PRINTS" id="PR00625">
    <property type="entry name" value="JDOMAIN"/>
</dbReference>
<dbReference type="GO" id="GO:0005829">
    <property type="term" value="C:cytosol"/>
    <property type="evidence" value="ECO:0007669"/>
    <property type="project" value="UniProtKB-SubCell"/>
</dbReference>
<feature type="domain" description="HTH myb-type" evidence="8">
    <location>
        <begin position="595"/>
        <end position="647"/>
    </location>
</feature>
<dbReference type="SUPFAM" id="SSF46689">
    <property type="entry name" value="Homeodomain-like"/>
    <property type="match status" value="2"/>
</dbReference>
<dbReference type="SUPFAM" id="SSF46565">
    <property type="entry name" value="Chaperone J-domain"/>
    <property type="match status" value="1"/>
</dbReference>
<dbReference type="Pfam" id="PF00249">
    <property type="entry name" value="Myb_DNA-binding"/>
    <property type="match status" value="1"/>
</dbReference>
<dbReference type="Gene3D" id="1.10.287.110">
    <property type="entry name" value="DnaJ domain"/>
    <property type="match status" value="1"/>
</dbReference>
<reference evidence="9 10" key="1">
    <citation type="journal article" date="2024" name="Nat. Commun.">
        <title>Phylogenomics reveals the evolutionary origins of lichenization in chlorophyte algae.</title>
        <authorList>
            <person name="Puginier C."/>
            <person name="Libourel C."/>
            <person name="Otte J."/>
            <person name="Skaloud P."/>
            <person name="Haon M."/>
            <person name="Grisel S."/>
            <person name="Petersen M."/>
            <person name="Berrin J.G."/>
            <person name="Delaux P.M."/>
            <person name="Dal Grande F."/>
            <person name="Keller J."/>
        </authorList>
    </citation>
    <scope>NUCLEOTIDE SEQUENCE [LARGE SCALE GENOMIC DNA]</scope>
    <source>
        <strain evidence="9 10">SAG 2145</strain>
    </source>
</reference>
<evidence type="ECO:0000256" key="2">
    <source>
        <dbReference type="ARBA" id="ARBA00014469"/>
    </source>
</evidence>
<sequence length="652" mass="74107">MARRRSVVKALQYSPELIPAEGEEVVRQLAAPIKSVGKDPAGWIFHSFALKQSGFFEEPEEDTTEKDAKDLPRRASLEDDQPPPGVEWKGKKKKKKKDKETDKLDLYGLLGLNAERWTATDAEIKLAYRKAALEHHPDKKGAATADEDTKRAIELHFTRIQDAYETLSDPAKRREYDSVDDFDDTLPYECQPADFFKVFAPAFRRNSRWSEVQPVPQAGDESTPMREVDKFYNFWFSFKSWREFPHPDEEDVEQAESREERRWIERYNKKLREAAKKEDARRLKSFVGAAEACDPRVLARAQEQKAEREKRKLERESATRKRFEEKEKAEAEEAAKKAAEEAKAAEETAAKRKDRQKEKKVLQKERSRLRGLCTACGGISDWDMECLTQQSLEDLQSLSEQLSEESLSEQQRRHLAQDKLGEMRGEEAAEREARQAAQAAAAAEEEKAKKREAATKAIRTRTSWEEDEIRMLEKGLEKFPQGTAKRWEQVAGYVRTRTVDEVLEMVKHGLKAGKHLKQGESFKEAKKRQANTTIHSDATQRHESFTDLAVDVPAVANGNSAKSSSQSQPTANGTAHPAPSAEPAATNGSKPSGGQPWNEEQELALVKALKLYGKDTPQRWEQVAKSVPGKSKSQCQDRYKALRASFKEKKST</sequence>
<feature type="region of interest" description="Disordered" evidence="4">
    <location>
        <begin position="517"/>
        <end position="601"/>
    </location>
</feature>
<dbReference type="GO" id="GO:0006325">
    <property type="term" value="P:chromatin organization"/>
    <property type="evidence" value="ECO:0007669"/>
    <property type="project" value="UniProtKB-KW"/>
</dbReference>
<evidence type="ECO:0000256" key="1">
    <source>
        <dbReference type="ARBA" id="ARBA00004514"/>
    </source>
</evidence>
<dbReference type="GO" id="GO:0043022">
    <property type="term" value="F:ribosome binding"/>
    <property type="evidence" value="ECO:0007669"/>
    <property type="project" value="InterPro"/>
</dbReference>
<evidence type="ECO:0000259" key="6">
    <source>
        <dbReference type="PROSITE" id="PS50090"/>
    </source>
</evidence>
<accession>A0AAW1SBB2</accession>
<keyword evidence="10" id="KW-1185">Reference proteome</keyword>
<feature type="domain" description="SANT" evidence="7">
    <location>
        <begin position="592"/>
        <end position="647"/>
    </location>
</feature>
<feature type="compositionally biased region" description="Polar residues" evidence="4">
    <location>
        <begin position="557"/>
        <end position="573"/>
    </location>
</feature>
<feature type="compositionally biased region" description="Basic and acidic residues" evidence="4">
    <location>
        <begin position="444"/>
        <end position="454"/>
    </location>
</feature>
<name>A0AAW1SBB2_9CHLO</name>
<comment type="caution">
    <text evidence="9">The sequence shown here is derived from an EMBL/GenBank/DDBJ whole genome shotgun (WGS) entry which is preliminary data.</text>
</comment>
<dbReference type="InterPro" id="IPR001005">
    <property type="entry name" value="SANT/Myb"/>
</dbReference>
<dbReference type="SMART" id="SM00717">
    <property type="entry name" value="SANT"/>
    <property type="match status" value="2"/>
</dbReference>
<dbReference type="InterPro" id="IPR054076">
    <property type="entry name" value="ZUO1-like_ZHD"/>
</dbReference>
<evidence type="ECO:0000313" key="10">
    <source>
        <dbReference type="Proteomes" id="UP001438707"/>
    </source>
</evidence>
<dbReference type="Pfam" id="PF23082">
    <property type="entry name" value="Myb_DNA-binding_2"/>
    <property type="match status" value="1"/>
</dbReference>
<dbReference type="Proteomes" id="UP001438707">
    <property type="component" value="Unassembled WGS sequence"/>
</dbReference>